<keyword evidence="11 12" id="KW-0472">Membrane</keyword>
<keyword evidence="4 14" id="KW-0645">Protease</keyword>
<keyword evidence="10" id="KW-0482">Metalloprotease</keyword>
<feature type="domain" description="Peptidase M50" evidence="13">
    <location>
        <begin position="110"/>
        <end position="149"/>
    </location>
</feature>
<name>A0ABW2UVU9_9BACI</name>
<evidence type="ECO:0000256" key="11">
    <source>
        <dbReference type="ARBA" id="ARBA00023136"/>
    </source>
</evidence>
<feature type="transmembrane region" description="Helical" evidence="12">
    <location>
        <begin position="12"/>
        <end position="41"/>
    </location>
</feature>
<feature type="transmembrane region" description="Helical" evidence="12">
    <location>
        <begin position="53"/>
        <end position="71"/>
    </location>
</feature>
<dbReference type="RefSeq" id="WP_382360682.1">
    <property type="nucleotide sequence ID" value="NZ_JBHTGR010000057.1"/>
</dbReference>
<dbReference type="GO" id="GO:0008233">
    <property type="term" value="F:peptidase activity"/>
    <property type="evidence" value="ECO:0007669"/>
    <property type="project" value="UniProtKB-KW"/>
</dbReference>
<evidence type="ECO:0000256" key="12">
    <source>
        <dbReference type="SAM" id="Phobius"/>
    </source>
</evidence>
<accession>A0ABW2UVU9</accession>
<evidence type="ECO:0000256" key="1">
    <source>
        <dbReference type="ARBA" id="ARBA00001947"/>
    </source>
</evidence>
<dbReference type="PANTHER" id="PTHR39188:SF3">
    <property type="entry name" value="STAGE IV SPORULATION PROTEIN FB"/>
    <property type="match status" value="1"/>
</dbReference>
<dbReference type="Proteomes" id="UP001596620">
    <property type="component" value="Unassembled WGS sequence"/>
</dbReference>
<proteinExistence type="inferred from homology"/>
<dbReference type="GO" id="GO:0006508">
    <property type="term" value="P:proteolysis"/>
    <property type="evidence" value="ECO:0007669"/>
    <property type="project" value="UniProtKB-KW"/>
</dbReference>
<keyword evidence="6" id="KW-0479">Metal-binding</keyword>
<comment type="similarity">
    <text evidence="3">Belongs to the peptidase M50B family.</text>
</comment>
<evidence type="ECO:0000256" key="7">
    <source>
        <dbReference type="ARBA" id="ARBA00022801"/>
    </source>
</evidence>
<keyword evidence="8" id="KW-0862">Zinc</keyword>
<evidence type="ECO:0000256" key="10">
    <source>
        <dbReference type="ARBA" id="ARBA00023049"/>
    </source>
</evidence>
<evidence type="ECO:0000313" key="15">
    <source>
        <dbReference type="Proteomes" id="UP001596620"/>
    </source>
</evidence>
<comment type="cofactor">
    <cofactor evidence="1">
        <name>Zn(2+)</name>
        <dbReference type="ChEBI" id="CHEBI:29105"/>
    </cofactor>
</comment>
<sequence>MTRHKWLPPVRIHPILLIFILISFLTGTFVELMTIVSIVLIHELGHFTAAKWFGWRVRGVTLWVFGGVMDTDEQGTRPVHEEVIVTLSGPLQHGFIYLLLFLLSNSQGEFQPVIETAYFYNTVILVFNLLPVWPLDGGKLLLLLFSEYHPYRYAYNAVILFSLLCNAALVPVLLFAVPFTFSAFMLFLFLAVENRNDWKQRYYVFIRFLLQRYQGRVYFKRVQSVEVPCDYRLLDVFNTFRRDKTHTIYVTFPGGSRRSFHEMECLHYYFHDRQHQKTIGELVSHVS</sequence>
<gene>
    <name evidence="14" type="ORF">ACFQU8_12330</name>
</gene>
<dbReference type="InterPro" id="IPR008915">
    <property type="entry name" value="Peptidase_M50"/>
</dbReference>
<comment type="subcellular location">
    <subcellularLocation>
        <location evidence="2">Membrane</location>
        <topology evidence="2">Multi-pass membrane protein</topology>
    </subcellularLocation>
</comment>
<dbReference type="EMBL" id="JBHTGR010000057">
    <property type="protein sequence ID" value="MFC7747974.1"/>
    <property type="molecule type" value="Genomic_DNA"/>
</dbReference>
<feature type="transmembrane region" description="Helical" evidence="12">
    <location>
        <begin position="175"/>
        <end position="192"/>
    </location>
</feature>
<feature type="domain" description="Peptidase M50" evidence="13">
    <location>
        <begin position="32"/>
        <end position="104"/>
    </location>
</feature>
<evidence type="ECO:0000256" key="2">
    <source>
        <dbReference type="ARBA" id="ARBA00004141"/>
    </source>
</evidence>
<evidence type="ECO:0000256" key="5">
    <source>
        <dbReference type="ARBA" id="ARBA00022692"/>
    </source>
</evidence>
<evidence type="ECO:0000313" key="14">
    <source>
        <dbReference type="EMBL" id="MFC7747974.1"/>
    </source>
</evidence>
<evidence type="ECO:0000256" key="6">
    <source>
        <dbReference type="ARBA" id="ARBA00022723"/>
    </source>
</evidence>
<evidence type="ECO:0000256" key="9">
    <source>
        <dbReference type="ARBA" id="ARBA00022989"/>
    </source>
</evidence>
<keyword evidence="9 12" id="KW-1133">Transmembrane helix</keyword>
<evidence type="ECO:0000256" key="4">
    <source>
        <dbReference type="ARBA" id="ARBA00022670"/>
    </source>
</evidence>
<reference evidence="15" key="1">
    <citation type="journal article" date="2019" name="Int. J. Syst. Evol. Microbiol.">
        <title>The Global Catalogue of Microorganisms (GCM) 10K type strain sequencing project: providing services to taxonomists for standard genome sequencing and annotation.</title>
        <authorList>
            <consortium name="The Broad Institute Genomics Platform"/>
            <consortium name="The Broad Institute Genome Sequencing Center for Infectious Disease"/>
            <person name="Wu L."/>
            <person name="Ma J."/>
        </authorList>
    </citation>
    <scope>NUCLEOTIDE SEQUENCE [LARGE SCALE GENOMIC DNA]</scope>
    <source>
        <strain evidence="15">JCM 30234</strain>
    </source>
</reference>
<protein>
    <submittedName>
        <fullName evidence="14">Site-2 protease family protein</fullName>
    </submittedName>
</protein>
<evidence type="ECO:0000256" key="3">
    <source>
        <dbReference type="ARBA" id="ARBA00007931"/>
    </source>
</evidence>
<feature type="transmembrane region" description="Helical" evidence="12">
    <location>
        <begin position="83"/>
        <end position="104"/>
    </location>
</feature>
<keyword evidence="15" id="KW-1185">Reference proteome</keyword>
<feature type="transmembrane region" description="Helical" evidence="12">
    <location>
        <begin position="116"/>
        <end position="133"/>
    </location>
</feature>
<organism evidence="14 15">
    <name type="scientific">Lentibacillus kimchii</name>
    <dbReference type="NCBI Taxonomy" id="1542911"/>
    <lineage>
        <taxon>Bacteria</taxon>
        <taxon>Bacillati</taxon>
        <taxon>Bacillota</taxon>
        <taxon>Bacilli</taxon>
        <taxon>Bacillales</taxon>
        <taxon>Bacillaceae</taxon>
        <taxon>Lentibacillus</taxon>
    </lineage>
</organism>
<evidence type="ECO:0000256" key="8">
    <source>
        <dbReference type="ARBA" id="ARBA00022833"/>
    </source>
</evidence>
<dbReference type="Pfam" id="PF02163">
    <property type="entry name" value="Peptidase_M50"/>
    <property type="match status" value="2"/>
</dbReference>
<keyword evidence="7" id="KW-0378">Hydrolase</keyword>
<keyword evidence="5 12" id="KW-0812">Transmembrane</keyword>
<comment type="caution">
    <text evidence="14">The sequence shown here is derived from an EMBL/GenBank/DDBJ whole genome shotgun (WGS) entry which is preliminary data.</text>
</comment>
<dbReference type="PANTHER" id="PTHR39188">
    <property type="entry name" value="MEMBRANE-ASSOCIATED ZINC METALLOPROTEASE M50B"/>
    <property type="match status" value="1"/>
</dbReference>
<evidence type="ECO:0000259" key="13">
    <source>
        <dbReference type="Pfam" id="PF02163"/>
    </source>
</evidence>